<accession>A0A1H7XW09</accession>
<dbReference type="GO" id="GO:0008080">
    <property type="term" value="F:N-acetyltransferase activity"/>
    <property type="evidence" value="ECO:0007669"/>
    <property type="project" value="InterPro"/>
</dbReference>
<dbReference type="Proteomes" id="UP000198744">
    <property type="component" value="Unassembled WGS sequence"/>
</dbReference>
<dbReference type="EMBL" id="FOBS01000012">
    <property type="protein sequence ID" value="SEM38076.1"/>
    <property type="molecule type" value="Genomic_DNA"/>
</dbReference>
<sequence length="149" mass="17009">MNSLEFHRETDLVIRYSFIEKAEEELLKQILDLYRLAGWWPEEPDPPLVARMISGSHCFLTAMDGKRLVGMARAISDRANDAYLQDLTVHPDYRRQGIGTRLVKTLLARLQADGLPWIGLIAERNSSSFYAPSGFEPMPDSTPMLFRKP</sequence>
<organism evidence="4 5">
    <name type="scientific">Syntrophus gentianae</name>
    <dbReference type="NCBI Taxonomy" id="43775"/>
    <lineage>
        <taxon>Bacteria</taxon>
        <taxon>Pseudomonadati</taxon>
        <taxon>Thermodesulfobacteriota</taxon>
        <taxon>Syntrophia</taxon>
        <taxon>Syntrophales</taxon>
        <taxon>Syntrophaceae</taxon>
        <taxon>Syntrophus</taxon>
    </lineage>
</organism>
<dbReference type="Pfam" id="PF00583">
    <property type="entry name" value="Acetyltransf_1"/>
    <property type="match status" value="1"/>
</dbReference>
<dbReference type="GO" id="GO:0005737">
    <property type="term" value="C:cytoplasm"/>
    <property type="evidence" value="ECO:0007669"/>
    <property type="project" value="TreeGrafter"/>
</dbReference>
<keyword evidence="2" id="KW-0012">Acyltransferase</keyword>
<evidence type="ECO:0000259" key="3">
    <source>
        <dbReference type="PROSITE" id="PS51186"/>
    </source>
</evidence>
<proteinExistence type="predicted"/>
<dbReference type="SUPFAM" id="SSF55729">
    <property type="entry name" value="Acyl-CoA N-acyltransferases (Nat)"/>
    <property type="match status" value="1"/>
</dbReference>
<evidence type="ECO:0000313" key="4">
    <source>
        <dbReference type="EMBL" id="SEM38076.1"/>
    </source>
</evidence>
<evidence type="ECO:0000256" key="2">
    <source>
        <dbReference type="ARBA" id="ARBA00023315"/>
    </source>
</evidence>
<dbReference type="PANTHER" id="PTHR43626">
    <property type="entry name" value="ACYL-COA N-ACYLTRANSFERASE"/>
    <property type="match status" value="1"/>
</dbReference>
<gene>
    <name evidence="4" type="ORF">SAMN04489760_11287</name>
</gene>
<protein>
    <submittedName>
        <fullName evidence="4">N-acetylglutamate synthase, GNAT family</fullName>
    </submittedName>
</protein>
<dbReference type="PROSITE" id="PS51186">
    <property type="entry name" value="GNAT"/>
    <property type="match status" value="1"/>
</dbReference>
<dbReference type="InterPro" id="IPR000182">
    <property type="entry name" value="GNAT_dom"/>
</dbReference>
<evidence type="ECO:0000256" key="1">
    <source>
        <dbReference type="ARBA" id="ARBA00022679"/>
    </source>
</evidence>
<keyword evidence="5" id="KW-1185">Reference proteome</keyword>
<dbReference type="InterPro" id="IPR045039">
    <property type="entry name" value="NSI-like"/>
</dbReference>
<dbReference type="Gene3D" id="3.40.630.30">
    <property type="match status" value="1"/>
</dbReference>
<dbReference type="AlphaFoldDB" id="A0A1H7XW09"/>
<keyword evidence="1" id="KW-0808">Transferase</keyword>
<dbReference type="InterPro" id="IPR016181">
    <property type="entry name" value="Acyl_CoA_acyltransferase"/>
</dbReference>
<evidence type="ECO:0000313" key="5">
    <source>
        <dbReference type="Proteomes" id="UP000198744"/>
    </source>
</evidence>
<name>A0A1H7XW09_9BACT</name>
<dbReference type="PANTHER" id="PTHR43626:SF4">
    <property type="entry name" value="GCN5-RELATED N-ACETYLTRANSFERASE 2, CHLOROPLASTIC"/>
    <property type="match status" value="1"/>
</dbReference>
<dbReference type="STRING" id="43775.SAMN04489760_11287"/>
<feature type="domain" description="N-acetyltransferase" evidence="3">
    <location>
        <begin position="17"/>
        <end position="149"/>
    </location>
</feature>
<dbReference type="CDD" id="cd04301">
    <property type="entry name" value="NAT_SF"/>
    <property type="match status" value="1"/>
</dbReference>
<reference evidence="4 5" key="1">
    <citation type="submission" date="2016-10" db="EMBL/GenBank/DDBJ databases">
        <authorList>
            <person name="de Groot N.N."/>
        </authorList>
    </citation>
    <scope>NUCLEOTIDE SEQUENCE [LARGE SCALE GENOMIC DNA]</scope>
    <source>
        <strain evidence="4 5">DSM 8423</strain>
    </source>
</reference>